<sequence length="76" mass="8378">MSHYTILPIEAVMEGIESEIQAPVEIVMNGVMMQVQPLNGQQATIVRLLSGNPQDYLNPQFSPGRLIEFQPVPAAE</sequence>
<dbReference type="AlphaFoldDB" id="F8F6X1"/>
<evidence type="ECO:0008006" key="3">
    <source>
        <dbReference type="Google" id="ProtNLM"/>
    </source>
</evidence>
<evidence type="ECO:0000313" key="2">
    <source>
        <dbReference type="Proteomes" id="UP000006620"/>
    </source>
</evidence>
<proteinExistence type="predicted"/>
<reference evidence="2" key="1">
    <citation type="submission" date="2011-06" db="EMBL/GenBank/DDBJ databases">
        <title>Complete genome sequence of Paenibacillus mucilaginosus KNP414.</title>
        <authorList>
            <person name="Wang J."/>
            <person name="Hu S."/>
            <person name="Hu X."/>
            <person name="Zhang B."/>
            <person name="Dong D."/>
            <person name="Zhang S."/>
            <person name="Zhao K."/>
            <person name="Wu D."/>
        </authorList>
    </citation>
    <scope>NUCLEOTIDE SEQUENCE [LARGE SCALE GENOMIC DNA]</scope>
    <source>
        <strain evidence="2">KNP414</strain>
    </source>
</reference>
<dbReference type="EMBL" id="CP002869">
    <property type="protein sequence ID" value="AEI44277.1"/>
    <property type="molecule type" value="Genomic_DNA"/>
</dbReference>
<accession>F8F6X1</accession>
<protein>
    <recommendedName>
        <fullName evidence="3">YlzJ-like protein</fullName>
    </recommendedName>
</protein>
<dbReference type="Pfam" id="PF14035">
    <property type="entry name" value="YlzJ"/>
    <property type="match status" value="1"/>
</dbReference>
<dbReference type="HOGENOM" id="CLU_189760_0_0_9"/>
<reference evidence="1 2" key="2">
    <citation type="journal article" date="2013" name="Genome Announc.">
        <title>Genome Sequence of Growth-Improving Paenibacillus mucilaginosus Strain KNP414.</title>
        <authorList>
            <person name="Lu J.J."/>
            <person name="Wang J.F."/>
            <person name="Hu X.F."/>
        </authorList>
    </citation>
    <scope>NUCLEOTIDE SEQUENCE [LARGE SCALE GENOMIC DNA]</scope>
    <source>
        <strain evidence="1 2">KNP414</strain>
    </source>
</reference>
<organism evidence="1 2">
    <name type="scientific">Paenibacillus mucilaginosus (strain KNP414)</name>
    <dbReference type="NCBI Taxonomy" id="1036673"/>
    <lineage>
        <taxon>Bacteria</taxon>
        <taxon>Bacillati</taxon>
        <taxon>Bacillota</taxon>
        <taxon>Bacilli</taxon>
        <taxon>Bacillales</taxon>
        <taxon>Paenibacillaceae</taxon>
        <taxon>Paenibacillus</taxon>
    </lineage>
</organism>
<evidence type="ECO:0000313" key="1">
    <source>
        <dbReference type="EMBL" id="AEI44277.1"/>
    </source>
</evidence>
<dbReference type="RefSeq" id="WP_013919429.1">
    <property type="nucleotide sequence ID" value="NC_015690.1"/>
</dbReference>
<dbReference type="KEGG" id="pms:KNP414_05753"/>
<dbReference type="PATRIC" id="fig|1036673.3.peg.5346"/>
<dbReference type="Proteomes" id="UP000006620">
    <property type="component" value="Chromosome"/>
</dbReference>
<name>F8F6X1_PAEMK</name>
<dbReference type="InterPro" id="IPR025619">
    <property type="entry name" value="YlzJ"/>
</dbReference>
<gene>
    <name evidence="1" type="ordered locus">KNP414_05753</name>
</gene>